<proteinExistence type="inferred from homology"/>
<dbReference type="AlphaFoldDB" id="A0A7E4VKL5"/>
<evidence type="ECO:0000256" key="5">
    <source>
        <dbReference type="SAM" id="Phobius"/>
    </source>
</evidence>
<dbReference type="InterPro" id="IPR029058">
    <property type="entry name" value="AB_hydrolase_fold"/>
</dbReference>
<feature type="domain" description="Carboxylesterase type B" evidence="6">
    <location>
        <begin position="50"/>
        <end position="555"/>
    </location>
</feature>
<keyword evidence="5" id="KW-0472">Membrane</keyword>
<reference evidence="8" key="2">
    <citation type="submission" date="2020-10" db="UniProtKB">
        <authorList>
            <consortium name="WormBaseParasite"/>
        </authorList>
    </citation>
    <scope>IDENTIFICATION</scope>
</reference>
<keyword evidence="5" id="KW-0812">Transmembrane</keyword>
<evidence type="ECO:0000313" key="7">
    <source>
        <dbReference type="Proteomes" id="UP000492821"/>
    </source>
</evidence>
<dbReference type="InterPro" id="IPR050309">
    <property type="entry name" value="Type-B_Carboxylest/Lipase"/>
</dbReference>
<evidence type="ECO:0000256" key="2">
    <source>
        <dbReference type="ARBA" id="ARBA00022487"/>
    </source>
</evidence>
<name>A0A7E4VKL5_PANRE</name>
<dbReference type="InterPro" id="IPR002018">
    <property type="entry name" value="CarbesteraseB"/>
</dbReference>
<dbReference type="Pfam" id="PF00135">
    <property type="entry name" value="COesterase"/>
    <property type="match status" value="1"/>
</dbReference>
<evidence type="ECO:0000256" key="3">
    <source>
        <dbReference type="ARBA" id="ARBA00022801"/>
    </source>
</evidence>
<protein>
    <recommendedName>
        <fullName evidence="4">Carboxylic ester hydrolase</fullName>
        <ecNumber evidence="4">3.1.1.-</ecNumber>
    </recommendedName>
</protein>
<dbReference type="Gene3D" id="3.40.50.1820">
    <property type="entry name" value="alpha/beta hydrolase"/>
    <property type="match status" value="1"/>
</dbReference>
<feature type="transmembrane region" description="Helical" evidence="5">
    <location>
        <begin position="661"/>
        <end position="683"/>
    </location>
</feature>
<dbReference type="EC" id="3.1.1.-" evidence="4"/>
<dbReference type="GO" id="GO:0052689">
    <property type="term" value="F:carboxylic ester hydrolase activity"/>
    <property type="evidence" value="ECO:0007669"/>
    <property type="project" value="UniProtKB-KW"/>
</dbReference>
<evidence type="ECO:0000313" key="8">
    <source>
        <dbReference type="WBParaSite" id="Pan_g21640.t1"/>
    </source>
</evidence>
<accession>A0A7E4VKL5</accession>
<dbReference type="WBParaSite" id="Pan_g21640.t1">
    <property type="protein sequence ID" value="Pan_g21640.t1"/>
    <property type="gene ID" value="Pan_g21640"/>
</dbReference>
<keyword evidence="7" id="KW-1185">Reference proteome</keyword>
<dbReference type="InterPro" id="IPR019826">
    <property type="entry name" value="Carboxylesterase_B_AS"/>
</dbReference>
<dbReference type="PROSITE" id="PS00122">
    <property type="entry name" value="CARBOXYLESTERASE_B_1"/>
    <property type="match status" value="1"/>
</dbReference>
<keyword evidence="2" id="KW-0719">Serine esterase</keyword>
<keyword evidence="5" id="KW-1133">Transmembrane helix</keyword>
<organism evidence="7 8">
    <name type="scientific">Panagrellus redivivus</name>
    <name type="common">Microworm</name>
    <dbReference type="NCBI Taxonomy" id="6233"/>
    <lineage>
        <taxon>Eukaryota</taxon>
        <taxon>Metazoa</taxon>
        <taxon>Ecdysozoa</taxon>
        <taxon>Nematoda</taxon>
        <taxon>Chromadorea</taxon>
        <taxon>Rhabditida</taxon>
        <taxon>Tylenchina</taxon>
        <taxon>Panagrolaimomorpha</taxon>
        <taxon>Panagrolaimoidea</taxon>
        <taxon>Panagrolaimidae</taxon>
        <taxon>Panagrellus</taxon>
    </lineage>
</organism>
<dbReference type="PANTHER" id="PTHR11559">
    <property type="entry name" value="CARBOXYLESTERASE"/>
    <property type="match status" value="1"/>
</dbReference>
<comment type="similarity">
    <text evidence="1 4">Belongs to the type-B carboxylesterase/lipase family.</text>
</comment>
<sequence>MFIAGHYRLLVYTVIFGLLSAISAHFVPPKLWKFPLLSRVNEDELLVRGVSPGKLKGASITTPKNTSAYAFFAIPIAEPTTGKNRFRAPIPRKPWSGILDASKPGVSCYWNTSDTSNVPSDFEMDEDCIYVNVYTNKHCLQKGGCAVVYYIHGGALKYGTTLQYDPMHLIDNFNNASRNVIFVNINFRQALFAVLNLNYKLDLPIDLNAGFHDIVHGLRWVKKEIHNFGGDPDRITVMGHSAGAIFAQMLTLSPQSKYLFNRAIVMSSVDTDCGFVPDRNQHASRLASTILNCSVVGIKSRIWNNPTYVIGVIECLRNKSALEVSMAQKALDGSGALLGYLAQDFGDNALFPGGFKKLYAETPPMTVLSGTLSKEYLHSRDIVYHPNRTKQLWAINETRLEEYAEKSLNVYGAPDAKRSVVERVMKEYHSVPRAIYLYDDVANFVPMRNFAAHVTSQGGHSYLYEFTYTNIGNAYVRGLQQPQFTVAESPHHGQDLAYLVGQHVGNFTSKDHKIQYLYSQVFVNFINHGTPENKNQSWHKFNPKKDNFFVIDFPDPDLAMPGENDGYHRDAVRFWNDEIPRLTGPPKPPKTESDIGLKLQLQRLSSSNANDLPIFMIAIPPVPSNRTNEESIFGWHNDDDYDDEADGLYEPPKQDTGHDGINWVITTWIGIGIIVLLAISHAVTCMKLRSKRNDYQYI</sequence>
<dbReference type="Proteomes" id="UP000492821">
    <property type="component" value="Unassembled WGS sequence"/>
</dbReference>
<keyword evidence="3 4" id="KW-0378">Hydrolase</keyword>
<evidence type="ECO:0000259" key="6">
    <source>
        <dbReference type="Pfam" id="PF00135"/>
    </source>
</evidence>
<dbReference type="SUPFAM" id="SSF53474">
    <property type="entry name" value="alpha/beta-Hydrolases"/>
    <property type="match status" value="1"/>
</dbReference>
<evidence type="ECO:0000256" key="1">
    <source>
        <dbReference type="ARBA" id="ARBA00005964"/>
    </source>
</evidence>
<evidence type="ECO:0000256" key="4">
    <source>
        <dbReference type="RuleBase" id="RU361235"/>
    </source>
</evidence>
<reference evidence="7" key="1">
    <citation type="journal article" date="2013" name="Genetics">
        <title>The draft genome and transcriptome of Panagrellus redivivus are shaped by the harsh demands of a free-living lifestyle.</title>
        <authorList>
            <person name="Srinivasan J."/>
            <person name="Dillman A.R."/>
            <person name="Macchietto M.G."/>
            <person name="Heikkinen L."/>
            <person name="Lakso M."/>
            <person name="Fracchia K.M."/>
            <person name="Antoshechkin I."/>
            <person name="Mortazavi A."/>
            <person name="Wong G."/>
            <person name="Sternberg P.W."/>
        </authorList>
    </citation>
    <scope>NUCLEOTIDE SEQUENCE [LARGE SCALE GENOMIC DNA]</scope>
    <source>
        <strain evidence="7">MT8872</strain>
    </source>
</reference>